<reference evidence="4" key="1">
    <citation type="submission" date="2019-11" db="EMBL/GenBank/DDBJ databases">
        <authorList>
            <person name="Feng L."/>
        </authorList>
    </citation>
    <scope>NUCLEOTIDE SEQUENCE</scope>
    <source>
        <strain evidence="4">AodontolyticusLFYP35</strain>
    </source>
</reference>
<dbReference type="InterPro" id="IPR035356">
    <property type="entry name" value="LBP_C"/>
</dbReference>
<organism evidence="4">
    <name type="scientific">Schaalia odontolytica</name>
    <dbReference type="NCBI Taxonomy" id="1660"/>
    <lineage>
        <taxon>Bacteria</taxon>
        <taxon>Bacillati</taxon>
        <taxon>Actinomycetota</taxon>
        <taxon>Actinomycetes</taxon>
        <taxon>Actinomycetales</taxon>
        <taxon>Actinomycetaceae</taxon>
        <taxon>Schaalia</taxon>
    </lineage>
</organism>
<gene>
    <name evidence="4" type="ORF">AOLFYP35_00267</name>
</gene>
<dbReference type="GO" id="GO:0005975">
    <property type="term" value="P:carbohydrate metabolic process"/>
    <property type="evidence" value="ECO:0007669"/>
    <property type="project" value="UniProtKB-ARBA"/>
</dbReference>
<dbReference type="GO" id="GO:0004645">
    <property type="term" value="F:1,4-alpha-oligoglucan phosphorylase activity"/>
    <property type="evidence" value="ECO:0007669"/>
    <property type="project" value="InterPro"/>
</dbReference>
<feature type="domain" description="Lacto-N-biose phosphorylase central" evidence="2">
    <location>
        <begin position="469"/>
        <end position="701"/>
    </location>
</feature>
<dbReference type="Gene3D" id="3.40.50.880">
    <property type="match status" value="1"/>
</dbReference>
<feature type="domain" description="Lacto-N-biose phosphorylase-like N-terminal TIM barrel" evidence="1">
    <location>
        <begin position="159"/>
        <end position="465"/>
    </location>
</feature>
<dbReference type="NCBIfam" id="TIGR02336">
    <property type="entry name" value="1,3-beta-galactosyl-N-acetylhexosamine phosphorylase"/>
    <property type="match status" value="1"/>
</dbReference>
<keyword evidence="4" id="KW-0808">Transferase</keyword>
<evidence type="ECO:0000259" key="3">
    <source>
        <dbReference type="Pfam" id="PF17386"/>
    </source>
</evidence>
<dbReference type="Gene3D" id="3.20.20.80">
    <property type="entry name" value="Glycosidases"/>
    <property type="match status" value="1"/>
</dbReference>
<dbReference type="GO" id="GO:0050500">
    <property type="term" value="F:1,3-beta-galactosyl-N-acetylhexosamine phosphorylase activity"/>
    <property type="evidence" value="ECO:0007669"/>
    <property type="project" value="UniProtKB-EC"/>
</dbReference>
<dbReference type="SUPFAM" id="SSF52317">
    <property type="entry name" value="Class I glutamine amidotransferase-like"/>
    <property type="match status" value="1"/>
</dbReference>
<dbReference type="InterPro" id="IPR035363">
    <property type="entry name" value="LBP_M"/>
</dbReference>
<dbReference type="EC" id="2.4.1.211" evidence="4"/>
<accession>A0A6N2RDG5</accession>
<protein>
    <submittedName>
        <fullName evidence="4">1,3-beta-galactosyl-N-acetylhexosamine phosphorylase</fullName>
        <ecNumber evidence="4">2.4.1.211</ecNumber>
    </submittedName>
</protein>
<evidence type="ECO:0000259" key="1">
    <source>
        <dbReference type="Pfam" id="PF09508"/>
    </source>
</evidence>
<dbReference type="InterPro" id="IPR035080">
    <property type="entry name" value="Lact_bio_phlase-like_N"/>
</dbReference>
<dbReference type="CDD" id="cd01653">
    <property type="entry name" value="GATase1"/>
    <property type="match status" value="1"/>
</dbReference>
<evidence type="ECO:0000313" key="4">
    <source>
        <dbReference type="EMBL" id="VYS77935.1"/>
    </source>
</evidence>
<dbReference type="EMBL" id="CACRSM010000002">
    <property type="protein sequence ID" value="VYS77935.1"/>
    <property type="molecule type" value="Genomic_DNA"/>
</dbReference>
<dbReference type="Pfam" id="PF09508">
    <property type="entry name" value="Lact_bio_phlase"/>
    <property type="match status" value="2"/>
</dbReference>
<dbReference type="AlphaFoldDB" id="A0A6N2RDG5"/>
<dbReference type="Gene3D" id="2.60.40.10">
    <property type="entry name" value="Immunoglobulins"/>
    <property type="match status" value="1"/>
</dbReference>
<sequence length="764" mass="85659">MTDKSTKPGRLTLPIERGIDTEVRALVERLGADAVRNSDGTELPEWVDRAFAKVYSTYFPARGDEEWADQSEDERIHQYLSSNPHTAPESGPLSINVMEGWFQAQFRPDTQCDTSRWWQVIDRTSGQALDPSEWSVQEVEPSPVVDPVPIVGELPPTASSAVVTIHEPIPFHVYTVNFFAVQMWDSTQMYNYLTNDWALEEGRVKERPFDVAFPRTWEHVKDALAAWLKANPQVDVVRFTTFFYHFTLAFDSRGRERYVDWFGYSASVSIPAMEEFEKEYGYALTPEDFVDGGWYNCPFRTPTRVFRDWIDFTSKQVAQKAGELVRQVHEEGREAMMFLGDNWIGMEPYGPYFPSIKMDAVVGSVGSAATCRMISDIPGVRYTEGRFLPYFFPDVFREGGDPLGEANESWRTARRAIVRSPLDRMGYGGYLSLALKFPEFIDRVEEILAEFRSLHEATGGEKPACAPVRVAVLNAWGKLRTWQTHMVAHALWYKQIHTYLGVIEALAGLPFDVRFMSFDEVIDGGDSSLEDVDVVINAGAANTAFSGGEVWEDLRLQDTLRRFVARGGGFIGIGQPTASLGTQGQADRGGICRGSVFALADVLGVDQEISWSLSKDRYDEVVSEHFITADLDGGYVFGEDPGDVVVTDPDTSVLVMERGSVRASAHDFCSGRGVYLAGLTWSTANSRLLHRAIMWAAHREDQWDCVLASSNPDVEVAWYPKSQLAFIYNDSDAPSSSVITGFGLERAVDLAPGEGRWTQWEKED</sequence>
<dbReference type="Pfam" id="PF17385">
    <property type="entry name" value="LBP_M"/>
    <property type="match status" value="1"/>
</dbReference>
<dbReference type="InterPro" id="IPR029062">
    <property type="entry name" value="Class_I_gatase-like"/>
</dbReference>
<dbReference type="InterPro" id="IPR012711">
    <property type="entry name" value="Lacto-N-biose_phosphorylase"/>
</dbReference>
<name>A0A6N2RDG5_9ACTO</name>
<dbReference type="Pfam" id="PF17386">
    <property type="entry name" value="LBP_C"/>
    <property type="match status" value="1"/>
</dbReference>
<proteinExistence type="predicted"/>
<keyword evidence="4" id="KW-0328">Glycosyltransferase</keyword>
<feature type="domain" description="Lacto-N-biose phosphorylase-like N-terminal TIM barrel" evidence="1">
    <location>
        <begin position="9"/>
        <end position="139"/>
    </location>
</feature>
<feature type="domain" description="Lacto-N-biose phosphorylase C-terminal" evidence="3">
    <location>
        <begin position="709"/>
        <end position="757"/>
    </location>
</feature>
<evidence type="ECO:0000259" key="2">
    <source>
        <dbReference type="Pfam" id="PF17385"/>
    </source>
</evidence>
<dbReference type="InterPro" id="IPR013783">
    <property type="entry name" value="Ig-like_fold"/>
</dbReference>